<dbReference type="CDD" id="cd22343">
    <property type="entry name" value="PDDEXK_lambda_exonuclease-like"/>
    <property type="match status" value="1"/>
</dbReference>
<dbReference type="PANTHER" id="PTHR46609">
    <property type="entry name" value="EXONUCLEASE, PHAGE-TYPE/RECB, C-TERMINAL DOMAIN-CONTAINING PROTEIN"/>
    <property type="match status" value="1"/>
</dbReference>
<dbReference type="EMBL" id="JANEYG010000510">
    <property type="protein sequence ID" value="KAJ8909537.1"/>
    <property type="molecule type" value="Genomic_DNA"/>
</dbReference>
<comment type="caution">
    <text evidence="3">The sequence shown here is derived from an EMBL/GenBank/DDBJ whole genome shotgun (WGS) entry which is preliminary data.</text>
</comment>
<evidence type="ECO:0000259" key="1">
    <source>
        <dbReference type="Pfam" id="PF09588"/>
    </source>
</evidence>
<dbReference type="SUPFAM" id="SSF52980">
    <property type="entry name" value="Restriction endonuclease-like"/>
    <property type="match status" value="1"/>
</dbReference>
<evidence type="ECO:0000313" key="4">
    <source>
        <dbReference type="Proteomes" id="UP001159042"/>
    </source>
</evidence>
<dbReference type="Pfam" id="PF20700">
    <property type="entry name" value="Mutator"/>
    <property type="match status" value="1"/>
</dbReference>
<organism evidence="3 4">
    <name type="scientific">Exocentrus adspersus</name>
    <dbReference type="NCBI Taxonomy" id="1586481"/>
    <lineage>
        <taxon>Eukaryota</taxon>
        <taxon>Metazoa</taxon>
        <taxon>Ecdysozoa</taxon>
        <taxon>Arthropoda</taxon>
        <taxon>Hexapoda</taxon>
        <taxon>Insecta</taxon>
        <taxon>Pterygota</taxon>
        <taxon>Neoptera</taxon>
        <taxon>Endopterygota</taxon>
        <taxon>Coleoptera</taxon>
        <taxon>Polyphaga</taxon>
        <taxon>Cucujiformia</taxon>
        <taxon>Chrysomeloidea</taxon>
        <taxon>Cerambycidae</taxon>
        <taxon>Lamiinae</taxon>
        <taxon>Acanthocinini</taxon>
        <taxon>Exocentrus</taxon>
    </lineage>
</organism>
<accession>A0AAV8V623</accession>
<feature type="domain" description="Mutator-like transposase" evidence="2">
    <location>
        <begin position="132"/>
        <end position="367"/>
    </location>
</feature>
<dbReference type="Pfam" id="PF09588">
    <property type="entry name" value="YqaJ"/>
    <property type="match status" value="1"/>
</dbReference>
<evidence type="ECO:0000259" key="2">
    <source>
        <dbReference type="Pfam" id="PF20700"/>
    </source>
</evidence>
<name>A0AAV8V623_9CUCU</name>
<evidence type="ECO:0008006" key="5">
    <source>
        <dbReference type="Google" id="ProtNLM"/>
    </source>
</evidence>
<dbReference type="InterPro" id="IPR051703">
    <property type="entry name" value="NF-kappa-B_Signaling_Reg"/>
</dbReference>
<dbReference type="AlphaFoldDB" id="A0AAV8V623"/>
<protein>
    <recommendedName>
        <fullName evidence="5">YqaJ viral recombinase domain-containing protein</fullName>
    </recommendedName>
</protein>
<keyword evidence="4" id="KW-1185">Reference proteome</keyword>
<proteinExistence type="predicted"/>
<evidence type="ECO:0000313" key="3">
    <source>
        <dbReference type="EMBL" id="KAJ8909537.1"/>
    </source>
</evidence>
<dbReference type="InterPro" id="IPR049012">
    <property type="entry name" value="Mutator_transp_dom"/>
</dbReference>
<dbReference type="InterPro" id="IPR019080">
    <property type="entry name" value="YqaJ_viral_recombinase"/>
</dbReference>
<reference evidence="3 4" key="1">
    <citation type="journal article" date="2023" name="Insect Mol. Biol.">
        <title>Genome sequencing provides insights into the evolution of gene families encoding plant cell wall-degrading enzymes in longhorned beetles.</title>
        <authorList>
            <person name="Shin N.R."/>
            <person name="Okamura Y."/>
            <person name="Kirsch R."/>
            <person name="Pauchet Y."/>
        </authorList>
    </citation>
    <scope>NUCLEOTIDE SEQUENCE [LARGE SCALE GENOMIC DNA]</scope>
    <source>
        <strain evidence="3">EAD_L_NR</strain>
    </source>
</reference>
<dbReference type="Gene3D" id="3.90.320.10">
    <property type="match status" value="1"/>
</dbReference>
<gene>
    <name evidence="3" type="ORF">NQ315_002087</name>
</gene>
<dbReference type="InterPro" id="IPR011604">
    <property type="entry name" value="PDDEXK-like_dom_sf"/>
</dbReference>
<dbReference type="GO" id="GO:0006281">
    <property type="term" value="P:DNA repair"/>
    <property type="evidence" value="ECO:0007669"/>
    <property type="project" value="UniProtKB-ARBA"/>
</dbReference>
<dbReference type="PANTHER" id="PTHR46609:SF8">
    <property type="entry name" value="YQAJ VIRAL RECOMBINASE DOMAIN-CONTAINING PROTEIN"/>
    <property type="match status" value="1"/>
</dbReference>
<sequence length="662" mass="74493">MKVLRDFRHHIHATDEGKNQKPKGKAFYIGLAFVELGSQKKEPCINGNEGPKSTPTNIDHDYYAHTQPFSINSDEAAASSSPVSSTNVTVVTDDVWGTQEEFEEIMNHKLEVEIEKNANPFSANIQGNRIAWHNQLIGDFSKAGKEEARIATEKGNVDPDGVPFITVYLDGGWSKRSYGHAYNAASGAGVIIGKETKKVLFLGVRNKFCYVCAVACNKKTPPTEHKCFRNWHGSSSAMEADIIVEGFNRSIAMHGIRYKHFIADGDSSTYAHLKTKVPYGQRIYKTECRNHVLKNYSKHLYNVKDDKRIANTKDLTVTIIKKLVDVAKHQINHHSGTTRNSDDLKTDLANGPSHIFGQHNACAQYYCDIGTRDCGINLVPQLRTTGLFQRIEGICETVVRKAETLIDDETNNRAELFMSLLAKVNAGKRLNLTMKGSFQGRCQIVGLQYNKGPNWKQKGVEKQNEYGIHALEPDVDGEVLSNECDRIIKKLTVTSEERDQIQINTVGQFGNRAYEEERSNRLTASLFGKIIKRRPWTPCHNDVKSILYSSNFYSAATEYGKVNEKVAISKFEQIYKLKVQPSGLFVDLHYGFLGASPDGLVHDDGLVEVKCLYSVFKSKLTLQEAAEKGNICLETVNGCLKLKRKHNYYYQVELIPHYFILY</sequence>
<dbReference type="InterPro" id="IPR011335">
    <property type="entry name" value="Restrct_endonuc-II-like"/>
</dbReference>
<feature type="domain" description="YqaJ viral recombinase" evidence="1">
    <location>
        <begin position="514"/>
        <end position="653"/>
    </location>
</feature>
<dbReference type="Proteomes" id="UP001159042">
    <property type="component" value="Unassembled WGS sequence"/>
</dbReference>